<feature type="compositionally biased region" description="Polar residues" evidence="1">
    <location>
        <begin position="28"/>
        <end position="41"/>
    </location>
</feature>
<keyword evidence="2" id="KW-0812">Transmembrane</keyword>
<comment type="caution">
    <text evidence="3">The sequence shown here is derived from an EMBL/GenBank/DDBJ whole genome shotgun (WGS) entry which is preliminary data.</text>
</comment>
<reference evidence="3" key="1">
    <citation type="submission" date="2023-08" db="EMBL/GenBank/DDBJ databases">
        <authorList>
            <person name="Audoor S."/>
            <person name="Bilcke G."/>
        </authorList>
    </citation>
    <scope>NUCLEOTIDE SEQUENCE</scope>
</reference>
<evidence type="ECO:0000256" key="1">
    <source>
        <dbReference type="SAM" id="MobiDB-lite"/>
    </source>
</evidence>
<proteinExistence type="predicted"/>
<evidence type="ECO:0000313" key="3">
    <source>
        <dbReference type="EMBL" id="CAJ1897313.1"/>
    </source>
</evidence>
<name>A0AAD2CCJ0_9STRA</name>
<dbReference type="EMBL" id="CAKOGP040000001">
    <property type="protein sequence ID" value="CAJ1897313.1"/>
    <property type="molecule type" value="Genomic_DNA"/>
</dbReference>
<feature type="region of interest" description="Disordered" evidence="1">
    <location>
        <begin position="1"/>
        <end position="47"/>
    </location>
</feature>
<gene>
    <name evidence="3" type="ORF">CYCCA115_LOCUS221</name>
</gene>
<sequence>MDEDQKSNEYSGDGSEEIRSTGNREEQQQSLRRVSDPSTVDASADNRPLLGEVAVDGSLVVLAPAVVIGVVGFICSVFIAFNSGDEFVLSTTQIDDTVGQTEATIQPNSDDTCRGICTQDQDGLRNFMQSLRK</sequence>
<organism evidence="3 4">
    <name type="scientific">Cylindrotheca closterium</name>
    <dbReference type="NCBI Taxonomy" id="2856"/>
    <lineage>
        <taxon>Eukaryota</taxon>
        <taxon>Sar</taxon>
        <taxon>Stramenopiles</taxon>
        <taxon>Ochrophyta</taxon>
        <taxon>Bacillariophyta</taxon>
        <taxon>Bacillariophyceae</taxon>
        <taxon>Bacillariophycidae</taxon>
        <taxon>Bacillariales</taxon>
        <taxon>Bacillariaceae</taxon>
        <taxon>Cylindrotheca</taxon>
    </lineage>
</organism>
<keyword evidence="2" id="KW-1133">Transmembrane helix</keyword>
<evidence type="ECO:0000256" key="2">
    <source>
        <dbReference type="SAM" id="Phobius"/>
    </source>
</evidence>
<dbReference type="AlphaFoldDB" id="A0AAD2CCJ0"/>
<accession>A0AAD2CCJ0</accession>
<evidence type="ECO:0000313" key="4">
    <source>
        <dbReference type="Proteomes" id="UP001295423"/>
    </source>
</evidence>
<evidence type="ECO:0008006" key="5">
    <source>
        <dbReference type="Google" id="ProtNLM"/>
    </source>
</evidence>
<keyword evidence="2" id="KW-0472">Membrane</keyword>
<dbReference type="Proteomes" id="UP001295423">
    <property type="component" value="Unassembled WGS sequence"/>
</dbReference>
<feature type="transmembrane region" description="Helical" evidence="2">
    <location>
        <begin position="59"/>
        <end position="81"/>
    </location>
</feature>
<feature type="compositionally biased region" description="Basic and acidic residues" evidence="1">
    <location>
        <begin position="16"/>
        <end position="27"/>
    </location>
</feature>
<protein>
    <recommendedName>
        <fullName evidence="5">Transmembrane protein</fullName>
    </recommendedName>
</protein>
<keyword evidence="4" id="KW-1185">Reference proteome</keyword>